<dbReference type="InterPro" id="IPR001810">
    <property type="entry name" value="F-box_dom"/>
</dbReference>
<dbReference type="VEuPathDB" id="FungiDB:ASPNIDRAFT2_1176373"/>
<dbReference type="OMA" id="HELPEMK"/>
<evidence type="ECO:0000313" key="4">
    <source>
        <dbReference type="Proteomes" id="UP000068243"/>
    </source>
</evidence>
<evidence type="ECO:0000313" key="3">
    <source>
        <dbReference type="EMBL" id="GAQ43257.1"/>
    </source>
</evidence>
<accession>A0A100IL66</accession>
<comment type="caution">
    <text evidence="3">The sequence shown here is derived from an EMBL/GenBank/DDBJ whole genome shotgun (WGS) entry which is preliminary data.</text>
</comment>
<organism evidence="3 4">
    <name type="scientific">Aspergillus niger</name>
    <dbReference type="NCBI Taxonomy" id="5061"/>
    <lineage>
        <taxon>Eukaryota</taxon>
        <taxon>Fungi</taxon>
        <taxon>Dikarya</taxon>
        <taxon>Ascomycota</taxon>
        <taxon>Pezizomycotina</taxon>
        <taxon>Eurotiomycetes</taxon>
        <taxon>Eurotiomycetidae</taxon>
        <taxon>Eurotiales</taxon>
        <taxon>Aspergillaceae</taxon>
        <taxon>Aspergillus</taxon>
        <taxon>Aspergillus subgen. Circumdati</taxon>
    </lineage>
</organism>
<dbReference type="SUPFAM" id="SSF52047">
    <property type="entry name" value="RNI-like"/>
    <property type="match status" value="1"/>
</dbReference>
<gene>
    <name evidence="3" type="ORF">ABL_05918</name>
</gene>
<sequence>MGNCVSSSWGKWALCVQDSATSARSWSSTDFSVRSLLSQSLPEQPSTEPSSPEQETAEQAVLEEPRKVSQNLDTLPAELFDMIASYLDRDGLYSLYLVSQRVSKLAYPSILASLHARKHTGLTPIEIENIHTLAIDPTINHLPRSLHVTVPYIGYSAARKVSWGRLSYDRKALHELPEMKALRQDLNRLVNCKEFHFTLTRAGSTLENKIMYIEDALYAVLAENTVPVEKLILDSRVVKSRANEKSMMHPNLARVWRRLKSLKITESPSLDFSRGTALSHILQHAPELRSLSLHSLADTPARRSTIFKLASSANIRTNRLEKLRLSYLTVEPEDLIMWLTRFNSTLRILDLQSIGLAHGSWVNVVQHILDSCPNLQKVVVDYPWVSEWNRRAWDKFECSGPDIRIKLEQFKQSATEAKI</sequence>
<protein>
    <submittedName>
        <fullName evidence="3">Similar to An16g04370</fullName>
    </submittedName>
</protein>
<dbReference type="InterPro" id="IPR032675">
    <property type="entry name" value="LRR_dom_sf"/>
</dbReference>
<feature type="compositionally biased region" description="Low complexity" evidence="1">
    <location>
        <begin position="38"/>
        <end position="59"/>
    </location>
</feature>
<feature type="domain" description="F-box" evidence="2">
    <location>
        <begin position="69"/>
        <end position="105"/>
    </location>
</feature>
<dbReference type="VEuPathDB" id="FungiDB:ATCC64974_69600"/>
<dbReference type="PROSITE" id="PS50181">
    <property type="entry name" value="FBOX"/>
    <property type="match status" value="1"/>
</dbReference>
<name>A0A100IL66_ASPNG</name>
<proteinExistence type="predicted"/>
<dbReference type="Proteomes" id="UP000068243">
    <property type="component" value="Unassembled WGS sequence"/>
</dbReference>
<evidence type="ECO:0000256" key="1">
    <source>
        <dbReference type="SAM" id="MobiDB-lite"/>
    </source>
</evidence>
<dbReference type="EMBL" id="BCMY01000009">
    <property type="protein sequence ID" value="GAQ43257.1"/>
    <property type="molecule type" value="Genomic_DNA"/>
</dbReference>
<dbReference type="VEuPathDB" id="FungiDB:An16g04370"/>
<feature type="region of interest" description="Disordered" evidence="1">
    <location>
        <begin position="38"/>
        <end position="61"/>
    </location>
</feature>
<dbReference type="Gene3D" id="3.80.10.10">
    <property type="entry name" value="Ribonuclease Inhibitor"/>
    <property type="match status" value="1"/>
</dbReference>
<dbReference type="VEuPathDB" id="FungiDB:M747DRAFT_22425"/>
<dbReference type="AlphaFoldDB" id="A0A100IL66"/>
<evidence type="ECO:0000259" key="2">
    <source>
        <dbReference type="PROSITE" id="PS50181"/>
    </source>
</evidence>
<dbReference type="OrthoDB" id="5279008at2759"/>
<reference evidence="4" key="1">
    <citation type="journal article" date="2016" name="Genome Announc.">
        <title>Draft genome sequence of Aspergillus niger strain An76.</title>
        <authorList>
            <person name="Gong W."/>
            <person name="Cheng Z."/>
            <person name="Zhang H."/>
            <person name="Liu L."/>
            <person name="Gao P."/>
            <person name="Wang L."/>
        </authorList>
    </citation>
    <scope>NUCLEOTIDE SEQUENCE [LARGE SCALE GENOMIC DNA]</scope>
    <source>
        <strain evidence="4">An76</strain>
    </source>
</reference>